<dbReference type="EMBL" id="JACHLL010000002">
    <property type="protein sequence ID" value="MBB6341149.1"/>
    <property type="molecule type" value="Genomic_DNA"/>
</dbReference>
<organism evidence="1 2">
    <name type="scientific">Pseudomonas fluvialis</name>
    <dbReference type="NCBI Taxonomy" id="1793966"/>
    <lineage>
        <taxon>Bacteria</taxon>
        <taxon>Pseudomonadati</taxon>
        <taxon>Pseudomonadota</taxon>
        <taxon>Gammaproteobacteria</taxon>
        <taxon>Pseudomonadales</taxon>
        <taxon>Pseudomonadaceae</taxon>
        <taxon>Pseudomonas</taxon>
    </lineage>
</organism>
<dbReference type="RefSeq" id="WP_184681697.1">
    <property type="nucleotide sequence ID" value="NZ_JACHLL010000002.1"/>
</dbReference>
<proteinExistence type="predicted"/>
<evidence type="ECO:0000313" key="2">
    <source>
        <dbReference type="Proteomes" id="UP000557193"/>
    </source>
</evidence>
<accession>A0A7X0ETK2</accession>
<comment type="caution">
    <text evidence="1">The sequence shown here is derived from an EMBL/GenBank/DDBJ whole genome shotgun (WGS) entry which is preliminary data.</text>
</comment>
<sequence length="108" mass="11488">MRAAVMHSPPGYLLVFASAEEDFPLGYVHRTPLAIELLTGNRADVQRLVTLTPCLPISISLGEALRLLGRKQAELGILCDLQGAALGCCTRECLQQLAPVSAAQPSSC</sequence>
<dbReference type="Proteomes" id="UP000557193">
    <property type="component" value="Unassembled WGS sequence"/>
</dbReference>
<protein>
    <submittedName>
        <fullName evidence="1">CBS domain containing-hemolysin-like protein</fullName>
    </submittedName>
</protein>
<dbReference type="AlphaFoldDB" id="A0A7X0ETK2"/>
<gene>
    <name evidence="1" type="ORF">HNP49_001306</name>
</gene>
<reference evidence="1 2" key="1">
    <citation type="submission" date="2020-08" db="EMBL/GenBank/DDBJ databases">
        <title>Functional genomics of gut bacteria from endangered species of beetles.</title>
        <authorList>
            <person name="Carlos-Shanley C."/>
        </authorList>
    </citation>
    <scope>NUCLEOTIDE SEQUENCE [LARGE SCALE GENOMIC DNA]</scope>
    <source>
        <strain evidence="1 2">S00202</strain>
    </source>
</reference>
<name>A0A7X0ETK2_9PSED</name>
<keyword evidence="2" id="KW-1185">Reference proteome</keyword>
<evidence type="ECO:0000313" key="1">
    <source>
        <dbReference type="EMBL" id="MBB6341149.1"/>
    </source>
</evidence>